<evidence type="ECO:0000256" key="2">
    <source>
        <dbReference type="SAM" id="Phobius"/>
    </source>
</evidence>
<dbReference type="Proteomes" id="UP000593594">
    <property type="component" value="Chromosome"/>
</dbReference>
<dbReference type="EMBL" id="CP058214">
    <property type="protein sequence ID" value="QPC42263.1"/>
    <property type="molecule type" value="Genomic_DNA"/>
</dbReference>
<dbReference type="InterPro" id="IPR003425">
    <property type="entry name" value="CCB3/YggT"/>
</dbReference>
<name>A0A7S8C2P6_9HYPH</name>
<dbReference type="GO" id="GO:0016020">
    <property type="term" value="C:membrane"/>
    <property type="evidence" value="ECO:0007669"/>
    <property type="project" value="InterPro"/>
</dbReference>
<keyword evidence="2" id="KW-0472">Membrane</keyword>
<dbReference type="PANTHER" id="PTHR33219:SF14">
    <property type="entry name" value="PROTEIN COFACTOR ASSEMBLY OF COMPLEX C SUBUNIT B CCB3, CHLOROPLASTIC-RELATED"/>
    <property type="match status" value="1"/>
</dbReference>
<keyword evidence="2" id="KW-0812">Transmembrane</keyword>
<proteinExistence type="inferred from homology"/>
<dbReference type="RefSeq" id="WP_213163494.1">
    <property type="nucleotide sequence ID" value="NZ_CP058214.1"/>
</dbReference>
<keyword evidence="4" id="KW-1185">Reference proteome</keyword>
<dbReference type="KEGG" id="kmn:HW532_05825"/>
<dbReference type="AlphaFoldDB" id="A0A7S8C2P6"/>
<feature type="transmembrane region" description="Helical" evidence="2">
    <location>
        <begin position="6"/>
        <end position="34"/>
    </location>
</feature>
<dbReference type="Pfam" id="PF02325">
    <property type="entry name" value="CCB3_YggT"/>
    <property type="match status" value="1"/>
</dbReference>
<reference evidence="3 4" key="1">
    <citation type="submission" date="2020-06" db="EMBL/GenBank/DDBJ databases">
        <title>Genome sequence of 2 isolates from Red Sea Mangroves.</title>
        <authorList>
            <person name="Sefrji F."/>
            <person name="Michoud G."/>
            <person name="Merlino G."/>
            <person name="Daffonchio D."/>
        </authorList>
    </citation>
    <scope>NUCLEOTIDE SEQUENCE [LARGE SCALE GENOMIC DNA]</scope>
    <source>
        <strain evidence="3 4">R1DC25</strain>
    </source>
</reference>
<evidence type="ECO:0000313" key="4">
    <source>
        <dbReference type="Proteomes" id="UP000593594"/>
    </source>
</evidence>
<protein>
    <submittedName>
        <fullName evidence="3">YggT family protein</fullName>
    </submittedName>
</protein>
<evidence type="ECO:0000313" key="3">
    <source>
        <dbReference type="EMBL" id="QPC42263.1"/>
    </source>
</evidence>
<evidence type="ECO:0000256" key="1">
    <source>
        <dbReference type="ARBA" id="ARBA00010894"/>
    </source>
</evidence>
<organism evidence="3 4">
    <name type="scientific">Kaustia mangrovi</name>
    <dbReference type="NCBI Taxonomy" id="2593653"/>
    <lineage>
        <taxon>Bacteria</taxon>
        <taxon>Pseudomonadati</taxon>
        <taxon>Pseudomonadota</taxon>
        <taxon>Alphaproteobacteria</taxon>
        <taxon>Hyphomicrobiales</taxon>
        <taxon>Parvibaculaceae</taxon>
        <taxon>Kaustia</taxon>
    </lineage>
</organism>
<comment type="similarity">
    <text evidence="1">Belongs to the YggT family.</text>
</comment>
<gene>
    <name evidence="3" type="ORF">HW532_05825</name>
</gene>
<accession>A0A7S8C2P6</accession>
<dbReference type="PANTHER" id="PTHR33219">
    <property type="entry name" value="YLMG HOMOLOG PROTEIN 2, CHLOROPLASTIC"/>
    <property type="match status" value="1"/>
</dbReference>
<feature type="transmembrane region" description="Helical" evidence="2">
    <location>
        <begin position="71"/>
        <end position="92"/>
    </location>
</feature>
<sequence>MNPILWLVLTVINLYIWIIIAGAILSWLFAFNIINAGNSFVRQIAYTIDALTEPLLGPIRRVLPNLGGIDISPVILILGLLFLERMIVYYVAGAL</sequence>
<keyword evidence="2" id="KW-1133">Transmembrane helix</keyword>